<keyword evidence="1" id="KW-0245">EGF-like domain</keyword>
<feature type="domain" description="EGF-like" evidence="2">
    <location>
        <begin position="1"/>
        <end position="33"/>
    </location>
</feature>
<dbReference type="InterPro" id="IPR016187">
    <property type="entry name" value="CTDL_fold"/>
</dbReference>
<dbReference type="Gene3D" id="3.10.100.10">
    <property type="entry name" value="Mannose-Binding Protein A, subunit A"/>
    <property type="match status" value="1"/>
</dbReference>
<dbReference type="SMART" id="SM00034">
    <property type="entry name" value="CLECT"/>
    <property type="match status" value="1"/>
</dbReference>
<evidence type="ECO:0000313" key="4">
    <source>
        <dbReference type="EMBL" id="CAH3028296.1"/>
    </source>
</evidence>
<dbReference type="EMBL" id="CALNXI010000502">
    <property type="protein sequence ID" value="CAH3028296.1"/>
    <property type="molecule type" value="Genomic_DNA"/>
</dbReference>
<dbReference type="InterPro" id="IPR000742">
    <property type="entry name" value="EGF"/>
</dbReference>
<evidence type="ECO:0000256" key="1">
    <source>
        <dbReference type="PROSITE-ProRule" id="PRU00076"/>
    </source>
</evidence>
<dbReference type="SUPFAM" id="SSF57196">
    <property type="entry name" value="EGF/Laminin"/>
    <property type="match status" value="1"/>
</dbReference>
<evidence type="ECO:0008006" key="6">
    <source>
        <dbReference type="Google" id="ProtNLM"/>
    </source>
</evidence>
<dbReference type="InterPro" id="IPR050111">
    <property type="entry name" value="C-type_lectin/snaclec_domain"/>
</dbReference>
<keyword evidence="1" id="KW-1015">Disulfide bond</keyword>
<sequence length="189" mass="21153">MTGCLNGGSCLLDKKRETFSCSCKLPWSGQRFEVNSRCPSGWVTFGGSCFYLNGTEQQVQSDAHKACRTMGGDLPIIKSAAADKFIFELIKNGNTVTPFGAWLGLERVNVNATKFRWIDGTPLEGEYKNWFDRETNNQGFNEDCVNMFGKSIDNRTTSRAEGKWNDYPCGCHKSLNLCPVVLCQRPLRP</sequence>
<evidence type="ECO:0000259" key="3">
    <source>
        <dbReference type="PROSITE" id="PS50041"/>
    </source>
</evidence>
<name>A0ABN8MGH2_9CNID</name>
<evidence type="ECO:0000313" key="5">
    <source>
        <dbReference type="Proteomes" id="UP001159427"/>
    </source>
</evidence>
<comment type="caution">
    <text evidence="1">Lacks conserved residue(s) required for the propagation of feature annotation.</text>
</comment>
<organism evidence="4 5">
    <name type="scientific">Porites evermanni</name>
    <dbReference type="NCBI Taxonomy" id="104178"/>
    <lineage>
        <taxon>Eukaryota</taxon>
        <taxon>Metazoa</taxon>
        <taxon>Cnidaria</taxon>
        <taxon>Anthozoa</taxon>
        <taxon>Hexacorallia</taxon>
        <taxon>Scleractinia</taxon>
        <taxon>Fungiina</taxon>
        <taxon>Poritidae</taxon>
        <taxon>Porites</taxon>
    </lineage>
</organism>
<dbReference type="Pfam" id="PF00008">
    <property type="entry name" value="EGF"/>
    <property type="match status" value="1"/>
</dbReference>
<feature type="disulfide bond" evidence="1">
    <location>
        <begin position="4"/>
        <end position="21"/>
    </location>
</feature>
<dbReference type="PROSITE" id="PS50026">
    <property type="entry name" value="EGF_3"/>
    <property type="match status" value="1"/>
</dbReference>
<dbReference type="Pfam" id="PF00059">
    <property type="entry name" value="Lectin_C"/>
    <property type="match status" value="1"/>
</dbReference>
<dbReference type="PROSITE" id="PS50041">
    <property type="entry name" value="C_TYPE_LECTIN_2"/>
    <property type="match status" value="1"/>
</dbReference>
<dbReference type="InterPro" id="IPR001304">
    <property type="entry name" value="C-type_lectin-like"/>
</dbReference>
<dbReference type="Gene3D" id="2.10.25.10">
    <property type="entry name" value="Laminin"/>
    <property type="match status" value="1"/>
</dbReference>
<protein>
    <recommendedName>
        <fullName evidence="6">C-type lectin domain-containing protein</fullName>
    </recommendedName>
</protein>
<comment type="caution">
    <text evidence="4">The sequence shown here is derived from an EMBL/GenBank/DDBJ whole genome shotgun (WGS) entry which is preliminary data.</text>
</comment>
<accession>A0ABN8MGH2</accession>
<proteinExistence type="predicted"/>
<keyword evidence="5" id="KW-1185">Reference proteome</keyword>
<dbReference type="PANTHER" id="PTHR22803">
    <property type="entry name" value="MANNOSE, PHOSPHOLIPASE, LECTIN RECEPTOR RELATED"/>
    <property type="match status" value="1"/>
</dbReference>
<feature type="domain" description="C-type lectin" evidence="3">
    <location>
        <begin position="45"/>
        <end position="169"/>
    </location>
</feature>
<gene>
    <name evidence="4" type="ORF">PEVE_00033732</name>
</gene>
<dbReference type="SUPFAM" id="SSF56436">
    <property type="entry name" value="C-type lectin-like"/>
    <property type="match status" value="1"/>
</dbReference>
<reference evidence="4 5" key="1">
    <citation type="submission" date="2022-05" db="EMBL/GenBank/DDBJ databases">
        <authorList>
            <consortium name="Genoscope - CEA"/>
            <person name="William W."/>
        </authorList>
    </citation>
    <scope>NUCLEOTIDE SEQUENCE [LARGE SCALE GENOMIC DNA]</scope>
</reference>
<dbReference type="InterPro" id="IPR016186">
    <property type="entry name" value="C-type_lectin-like/link_sf"/>
</dbReference>
<evidence type="ECO:0000259" key="2">
    <source>
        <dbReference type="PROSITE" id="PS50026"/>
    </source>
</evidence>
<dbReference type="Proteomes" id="UP001159427">
    <property type="component" value="Unassembled WGS sequence"/>
</dbReference>